<evidence type="ECO:0000256" key="6">
    <source>
        <dbReference type="PROSITE-ProRule" id="PRU01091"/>
    </source>
</evidence>
<sequence>MPPGEAGPPPGAPGLLRAESRGARAQPPLAAEVTKIKPTKQVDLIELLAHHGAMLTSDIHRPVRDADAALPHRDEERLLGVIPLTDRRKVMVVVGHVVEAANGTDSTATGPLNDDALVIDRDSWQVWAYGKPVSLSYQEFRLLAHLASAPGRVFTRQELLDQVWDPEAHTTARSVDVHVHRIRRKLGALGERLVTVRRVGYVYRPR</sequence>
<dbReference type="InterPro" id="IPR016032">
    <property type="entry name" value="Sig_transdc_resp-reg_C-effctor"/>
</dbReference>
<keyword evidence="5" id="KW-0804">Transcription</keyword>
<dbReference type="Gene3D" id="1.10.10.10">
    <property type="entry name" value="Winged helix-like DNA-binding domain superfamily/Winged helix DNA-binding domain"/>
    <property type="match status" value="1"/>
</dbReference>
<dbReference type="EMBL" id="CP000088">
    <property type="protein sequence ID" value="AAZ55537.1"/>
    <property type="molecule type" value="Genomic_DNA"/>
</dbReference>
<proteinExistence type="predicted"/>
<accession>Q47PT2</accession>
<organism evidence="9">
    <name type="scientific">Thermobifida fusca (strain YX)</name>
    <dbReference type="NCBI Taxonomy" id="269800"/>
    <lineage>
        <taxon>Bacteria</taxon>
        <taxon>Bacillati</taxon>
        <taxon>Actinomycetota</taxon>
        <taxon>Actinomycetes</taxon>
        <taxon>Streptosporangiales</taxon>
        <taxon>Nocardiopsidaceae</taxon>
        <taxon>Thermobifida</taxon>
    </lineage>
</organism>
<dbReference type="GO" id="GO:0000156">
    <property type="term" value="F:phosphorelay response regulator activity"/>
    <property type="evidence" value="ECO:0007669"/>
    <property type="project" value="TreeGrafter"/>
</dbReference>
<dbReference type="PROSITE" id="PS51755">
    <property type="entry name" value="OMPR_PHOB"/>
    <property type="match status" value="1"/>
</dbReference>
<keyword evidence="4 6" id="KW-0238">DNA-binding</keyword>
<dbReference type="InterPro" id="IPR036388">
    <property type="entry name" value="WH-like_DNA-bd_sf"/>
</dbReference>
<feature type="DNA-binding region" description="OmpR/PhoB-type" evidence="6">
    <location>
        <begin position="104"/>
        <end position="205"/>
    </location>
</feature>
<dbReference type="KEGG" id="tfu:Tfu_1501"/>
<evidence type="ECO:0000259" key="8">
    <source>
        <dbReference type="PROSITE" id="PS51755"/>
    </source>
</evidence>
<evidence type="ECO:0000256" key="2">
    <source>
        <dbReference type="ARBA" id="ARBA00023012"/>
    </source>
</evidence>
<dbReference type="PANTHER" id="PTHR48111">
    <property type="entry name" value="REGULATOR OF RPOS"/>
    <property type="match status" value="1"/>
</dbReference>
<keyword evidence="3" id="KW-0805">Transcription regulation</keyword>
<name>Q47PT2_THEFY</name>
<dbReference type="Pfam" id="PF00486">
    <property type="entry name" value="Trans_reg_C"/>
    <property type="match status" value="1"/>
</dbReference>
<dbReference type="eggNOG" id="COG0745">
    <property type="taxonomic scope" value="Bacteria"/>
</dbReference>
<evidence type="ECO:0000313" key="9">
    <source>
        <dbReference type="EMBL" id="AAZ55537.1"/>
    </source>
</evidence>
<dbReference type="STRING" id="269800.Tfu_1501"/>
<feature type="domain" description="OmpR/PhoB-type" evidence="8">
    <location>
        <begin position="104"/>
        <end position="205"/>
    </location>
</feature>
<dbReference type="SMART" id="SM00862">
    <property type="entry name" value="Trans_reg_C"/>
    <property type="match status" value="1"/>
</dbReference>
<dbReference type="GO" id="GO:0032993">
    <property type="term" value="C:protein-DNA complex"/>
    <property type="evidence" value="ECO:0007669"/>
    <property type="project" value="TreeGrafter"/>
</dbReference>
<reference evidence="9" key="1">
    <citation type="submission" date="2005-07" db="EMBL/GenBank/DDBJ databases">
        <title>Complete sequence of Thermobifida fusca YX.</title>
        <authorList>
            <consortium name="US DOE Joint Genome Institute"/>
            <person name="Copeland A."/>
            <person name="Lucas S."/>
            <person name="Lapidus A."/>
            <person name="Barry K."/>
            <person name="Detter J.C."/>
            <person name="Glavina T."/>
            <person name="Hammon N."/>
            <person name="Israni S."/>
            <person name="Pitluck S."/>
            <person name="Di Bartolo G."/>
            <person name="Chain P."/>
            <person name="Schmutz J."/>
            <person name="Larimer F."/>
            <person name="Land M."/>
            <person name="Lykidis A."/>
            <person name="Richardson P."/>
        </authorList>
    </citation>
    <scope>NUCLEOTIDE SEQUENCE</scope>
    <source>
        <strain evidence="9">YX</strain>
    </source>
</reference>
<dbReference type="PANTHER" id="PTHR48111:SF1">
    <property type="entry name" value="TWO-COMPONENT RESPONSE REGULATOR ORR33"/>
    <property type="match status" value="1"/>
</dbReference>
<dbReference type="InterPro" id="IPR039420">
    <property type="entry name" value="WalR-like"/>
</dbReference>
<feature type="compositionally biased region" description="Pro residues" evidence="7">
    <location>
        <begin position="1"/>
        <end position="12"/>
    </location>
</feature>
<evidence type="ECO:0000256" key="1">
    <source>
        <dbReference type="ARBA" id="ARBA00022553"/>
    </source>
</evidence>
<protein>
    <submittedName>
        <fullName evidence="9">Similar to Response regulators consisting of a CheY-like receiver domain and a winged-helix DNA-binding domain</fullName>
    </submittedName>
</protein>
<feature type="region of interest" description="Disordered" evidence="7">
    <location>
        <begin position="1"/>
        <end position="26"/>
    </location>
</feature>
<dbReference type="InterPro" id="IPR001867">
    <property type="entry name" value="OmpR/PhoB-type_DNA-bd"/>
</dbReference>
<evidence type="ECO:0000256" key="3">
    <source>
        <dbReference type="ARBA" id="ARBA00023015"/>
    </source>
</evidence>
<dbReference type="GO" id="GO:0005829">
    <property type="term" value="C:cytosol"/>
    <property type="evidence" value="ECO:0007669"/>
    <property type="project" value="TreeGrafter"/>
</dbReference>
<keyword evidence="1" id="KW-0597">Phosphoprotein</keyword>
<evidence type="ECO:0000256" key="5">
    <source>
        <dbReference type="ARBA" id="ARBA00023163"/>
    </source>
</evidence>
<dbReference type="AlphaFoldDB" id="Q47PT2"/>
<dbReference type="GO" id="GO:0006355">
    <property type="term" value="P:regulation of DNA-templated transcription"/>
    <property type="evidence" value="ECO:0007669"/>
    <property type="project" value="InterPro"/>
</dbReference>
<dbReference type="HOGENOM" id="CLU_000445_30_4_11"/>
<dbReference type="GO" id="GO:0000976">
    <property type="term" value="F:transcription cis-regulatory region binding"/>
    <property type="evidence" value="ECO:0007669"/>
    <property type="project" value="TreeGrafter"/>
</dbReference>
<dbReference type="CDD" id="cd00383">
    <property type="entry name" value="trans_reg_C"/>
    <property type="match status" value="1"/>
</dbReference>
<keyword evidence="2" id="KW-0902">Two-component regulatory system</keyword>
<evidence type="ECO:0000256" key="7">
    <source>
        <dbReference type="SAM" id="MobiDB-lite"/>
    </source>
</evidence>
<evidence type="ECO:0000256" key="4">
    <source>
        <dbReference type="ARBA" id="ARBA00023125"/>
    </source>
</evidence>
<dbReference type="SUPFAM" id="SSF46894">
    <property type="entry name" value="C-terminal effector domain of the bipartite response regulators"/>
    <property type="match status" value="1"/>
</dbReference>
<gene>
    <name evidence="9" type="ordered locus">Tfu_1501</name>
</gene>